<feature type="transmembrane region" description="Helical" evidence="13">
    <location>
        <begin position="106"/>
        <end position="136"/>
    </location>
</feature>
<keyword evidence="4 11" id="KW-0812">Transmembrane</keyword>
<sequence>MEGNTTVYPAGSEFDVPRSPDNGSTVGWNGTDWEAGAESYNFVALLPILVIAEILIGNALVVLAIYREKNLRSNTNYFIVNLAVTDALMATLVMPFVVYVEFLGVWQLGFLMCDVFVALDVMLCTASIFNLVAISIDRFYAVTWPVRYSKHKSNTRLAITITLVWTLSFVICAPLLFGSNYPAKGERTPEMCGIFNNNYMIYSSMCSFFIPCTAMLVLYYKILKKIKERSKKMAKKMPKSTSAGMICGDTVIANTTTSSGIALKENGASKKTLSTPVLDGHAGHAVSAVDANSRPSSESDISVAMAAETTQAEDPARTPGISPRCAKLPKTRLDAIKIKLKGKVKDEFPNKREQKAINVMKIVIGVFLICWTPFFVTNVVRACSTCTIPDVLFSIVTWLGYLNSGMNPIIYTIFNQEFRSAFRKLLCKTH</sequence>
<organism evidence="15 16">
    <name type="scientific">Branchiostoma floridae</name>
    <name type="common">Florida lancelet</name>
    <name type="synonym">Amphioxus</name>
    <dbReference type="NCBI Taxonomy" id="7739"/>
    <lineage>
        <taxon>Eukaryota</taxon>
        <taxon>Metazoa</taxon>
        <taxon>Chordata</taxon>
        <taxon>Cephalochordata</taxon>
        <taxon>Leptocardii</taxon>
        <taxon>Amphioxiformes</taxon>
        <taxon>Branchiostomatidae</taxon>
        <taxon>Branchiostoma</taxon>
    </lineage>
</organism>
<evidence type="ECO:0000256" key="8">
    <source>
        <dbReference type="ARBA" id="ARBA00023157"/>
    </source>
</evidence>
<keyword evidence="9 11" id="KW-0675">Receptor</keyword>
<dbReference type="InterPro" id="IPR000929">
    <property type="entry name" value="Dopamine_rcpt"/>
</dbReference>
<dbReference type="GO" id="GO:0051378">
    <property type="term" value="F:serotonin binding"/>
    <property type="evidence" value="ECO:0007669"/>
    <property type="project" value="UniProtKB-ARBA"/>
</dbReference>
<keyword evidence="5 13" id="KW-1133">Transmembrane helix</keyword>
<dbReference type="GO" id="GO:0001591">
    <property type="term" value="F:dopamine neurotransmitter receptor activity, coupled via Gi/Go"/>
    <property type="evidence" value="ECO:0000318"/>
    <property type="project" value="GO_Central"/>
</dbReference>
<proteinExistence type="inferred from homology"/>
<dbReference type="InterPro" id="IPR000276">
    <property type="entry name" value="GPCR_Rhodpsn"/>
</dbReference>
<dbReference type="PROSITE" id="PS50262">
    <property type="entry name" value="G_PROTEIN_RECEP_F1_2"/>
    <property type="match status" value="1"/>
</dbReference>
<evidence type="ECO:0000256" key="7">
    <source>
        <dbReference type="ARBA" id="ARBA00023136"/>
    </source>
</evidence>
<evidence type="ECO:0000256" key="3">
    <source>
        <dbReference type="ARBA" id="ARBA00022610"/>
    </source>
</evidence>
<evidence type="ECO:0000256" key="11">
    <source>
        <dbReference type="RuleBase" id="RU000688"/>
    </source>
</evidence>
<dbReference type="SMART" id="SM01381">
    <property type="entry name" value="7TM_GPCR_Srsx"/>
    <property type="match status" value="1"/>
</dbReference>
<evidence type="ECO:0000313" key="16">
    <source>
        <dbReference type="RefSeq" id="XP_035663525.1"/>
    </source>
</evidence>
<dbReference type="KEGG" id="bfo:118407206"/>
<feature type="transmembrane region" description="Helical" evidence="13">
    <location>
        <begin position="392"/>
        <end position="414"/>
    </location>
</feature>
<accession>A0A9J7HSF1</accession>
<keyword evidence="7 13" id="KW-0472">Membrane</keyword>
<dbReference type="GO" id="GO:0045202">
    <property type="term" value="C:synapse"/>
    <property type="evidence" value="ECO:0007669"/>
    <property type="project" value="GOC"/>
</dbReference>
<feature type="domain" description="G-protein coupled receptors family 1 profile" evidence="14">
    <location>
        <begin position="57"/>
        <end position="411"/>
    </location>
</feature>
<dbReference type="RefSeq" id="XP_035663525.1">
    <property type="nucleotide sequence ID" value="XM_035807632.1"/>
</dbReference>
<feature type="transmembrane region" description="Helical" evidence="13">
    <location>
        <begin position="78"/>
        <end position="100"/>
    </location>
</feature>
<keyword evidence="8" id="KW-1015">Disulfide bond</keyword>
<evidence type="ECO:0000256" key="13">
    <source>
        <dbReference type="SAM" id="Phobius"/>
    </source>
</evidence>
<keyword evidence="15" id="KW-1185">Reference proteome</keyword>
<dbReference type="InterPro" id="IPR017452">
    <property type="entry name" value="GPCR_Rhodpsn_7TM"/>
</dbReference>
<feature type="transmembrane region" description="Helical" evidence="13">
    <location>
        <begin position="42"/>
        <end position="66"/>
    </location>
</feature>
<dbReference type="Gene3D" id="1.20.1070.10">
    <property type="entry name" value="Rhodopsin 7-helix transmembrane proteins"/>
    <property type="match status" value="1"/>
</dbReference>
<keyword evidence="6 11" id="KW-0297">G-protein coupled receptor</keyword>
<gene>
    <name evidence="16" type="primary">LOC118407206</name>
</gene>
<evidence type="ECO:0000256" key="2">
    <source>
        <dbReference type="ARBA" id="ARBA00022475"/>
    </source>
</evidence>
<comment type="subcellular location">
    <subcellularLocation>
        <location evidence="1">Cell membrane</location>
        <topology evidence="1">Multi-pass membrane protein</topology>
    </subcellularLocation>
</comment>
<keyword evidence="10 11" id="KW-0807">Transducer</keyword>
<dbReference type="PRINTS" id="PR00242">
    <property type="entry name" value="DOPAMINER"/>
</dbReference>
<protein>
    <submittedName>
        <fullName evidence="16">D(4) dopamine receptor-like</fullName>
    </submittedName>
</protein>
<dbReference type="FunFam" id="1.20.1070.10:FF:000523">
    <property type="entry name" value="5-hydroxytryptamine receptor 2B"/>
    <property type="match status" value="1"/>
</dbReference>
<dbReference type="PRINTS" id="PR00237">
    <property type="entry name" value="GPCRRHODOPSN"/>
</dbReference>
<reference evidence="16" key="2">
    <citation type="submission" date="2025-08" db="UniProtKB">
        <authorList>
            <consortium name="RefSeq"/>
        </authorList>
    </citation>
    <scope>IDENTIFICATION</scope>
    <source>
        <strain evidence="16">S238N-H82</strain>
        <tissue evidence="16">Testes</tissue>
    </source>
</reference>
<evidence type="ECO:0000256" key="1">
    <source>
        <dbReference type="ARBA" id="ARBA00004651"/>
    </source>
</evidence>
<evidence type="ECO:0000256" key="9">
    <source>
        <dbReference type="ARBA" id="ARBA00023170"/>
    </source>
</evidence>
<dbReference type="GO" id="GO:0004930">
    <property type="term" value="F:G protein-coupled receptor activity"/>
    <property type="evidence" value="ECO:0000318"/>
    <property type="project" value="GO_Central"/>
</dbReference>
<dbReference type="PROSITE" id="PS00237">
    <property type="entry name" value="G_PROTEIN_RECEP_F1_1"/>
    <property type="match status" value="1"/>
</dbReference>
<keyword evidence="2" id="KW-1003">Cell membrane</keyword>
<evidence type="ECO:0000256" key="10">
    <source>
        <dbReference type="ARBA" id="ARBA00023224"/>
    </source>
</evidence>
<dbReference type="SUPFAM" id="SSF81321">
    <property type="entry name" value="Family A G protein-coupled receptor-like"/>
    <property type="match status" value="1"/>
</dbReference>
<keyword evidence="3" id="KW-0085">Behavior</keyword>
<feature type="region of interest" description="Disordered" evidence="12">
    <location>
        <begin position="1"/>
        <end position="22"/>
    </location>
</feature>
<dbReference type="OrthoDB" id="10010417at2759"/>
<evidence type="ECO:0000256" key="5">
    <source>
        <dbReference type="ARBA" id="ARBA00022989"/>
    </source>
</evidence>
<evidence type="ECO:0000259" key="14">
    <source>
        <dbReference type="PROSITE" id="PS50262"/>
    </source>
</evidence>
<comment type="similarity">
    <text evidence="11">Belongs to the G-protein coupled receptor 1 family.</text>
</comment>
<dbReference type="PANTHER" id="PTHR24248:SF125">
    <property type="entry name" value="DOPAMINE D2-LIKE RECEPTOR"/>
    <property type="match status" value="1"/>
</dbReference>
<dbReference type="AlphaFoldDB" id="A0A9J7HSF1"/>
<evidence type="ECO:0000313" key="15">
    <source>
        <dbReference type="Proteomes" id="UP000001554"/>
    </source>
</evidence>
<dbReference type="GeneID" id="118407206"/>
<dbReference type="GO" id="GO:0005886">
    <property type="term" value="C:plasma membrane"/>
    <property type="evidence" value="ECO:0000318"/>
    <property type="project" value="GO_Central"/>
</dbReference>
<reference evidence="15" key="1">
    <citation type="journal article" date="2020" name="Nat. Ecol. Evol.">
        <title>Deeply conserved synteny resolves early events in vertebrate evolution.</title>
        <authorList>
            <person name="Simakov O."/>
            <person name="Marletaz F."/>
            <person name="Yue J.X."/>
            <person name="O'Connell B."/>
            <person name="Jenkins J."/>
            <person name="Brandt A."/>
            <person name="Calef R."/>
            <person name="Tung C.H."/>
            <person name="Huang T.K."/>
            <person name="Schmutz J."/>
            <person name="Satoh N."/>
            <person name="Yu J.K."/>
            <person name="Putnam N.H."/>
            <person name="Green R.E."/>
            <person name="Rokhsar D.S."/>
        </authorList>
    </citation>
    <scope>NUCLEOTIDE SEQUENCE [LARGE SCALE GENOMIC DNA]</scope>
    <source>
        <strain evidence="15">S238N-H82</strain>
    </source>
</reference>
<feature type="transmembrane region" description="Helical" evidence="13">
    <location>
        <begin position="157"/>
        <end position="179"/>
    </location>
</feature>
<evidence type="ECO:0000256" key="6">
    <source>
        <dbReference type="ARBA" id="ARBA00023040"/>
    </source>
</evidence>
<feature type="transmembrane region" description="Helical" evidence="13">
    <location>
        <begin position="359"/>
        <end position="380"/>
    </location>
</feature>
<dbReference type="Pfam" id="PF00001">
    <property type="entry name" value="7tm_1"/>
    <property type="match status" value="1"/>
</dbReference>
<dbReference type="Proteomes" id="UP000001554">
    <property type="component" value="Chromosome 19"/>
</dbReference>
<dbReference type="PANTHER" id="PTHR24248">
    <property type="entry name" value="ADRENERGIC RECEPTOR-RELATED G-PROTEIN COUPLED RECEPTOR"/>
    <property type="match status" value="1"/>
</dbReference>
<feature type="transmembrane region" description="Helical" evidence="13">
    <location>
        <begin position="199"/>
        <end position="223"/>
    </location>
</feature>
<evidence type="ECO:0000256" key="12">
    <source>
        <dbReference type="SAM" id="MobiDB-lite"/>
    </source>
</evidence>
<evidence type="ECO:0000256" key="4">
    <source>
        <dbReference type="ARBA" id="ARBA00022692"/>
    </source>
</evidence>
<name>A0A9J7HSF1_BRAFL</name>